<dbReference type="Proteomes" id="UP000249829">
    <property type="component" value="Unassembled WGS sequence"/>
</dbReference>
<accession>A0A2V5IQI5</accession>
<evidence type="ECO:0000313" key="4">
    <source>
        <dbReference type="Proteomes" id="UP000249829"/>
    </source>
</evidence>
<sequence>MDHPTDSDPTCPFCPFSDADSHFVMEHVESCQSENDIRASNRASHQYAEQTLVLPYQQQLLLSGFQDGQPGGYIECPCGCGEAVMEAELPAHLDLHAAEEIAFEEVSARPPNKLSEPARSAHKQCVGTSSLPKLSLGGSEPLMVATAGPEKCVPTEGIKRLGRSELGPHAHEKQMPSWLRRVLEKGPKSILTNTLSANDALRKAETFENEVTDVIFVLARLCDRDKSVQRAFFCSSMVHQISKMPREGGFCGYRNIQMLITYIKNTRLPGHEWFSGELPTILQLQDMIENAWDKGFNSVGRIETGGIRGTRKYIGTPEAQALFSSLGILCVANSIGPTESMRAHDALFMNVASYFRGTRNLEREDKVISTDLPPIYFQHQGHSMTIIGFEIRDNGSANLLVFDPMFKAPPAIKRLKDTPGLNPDPARILKGYRRGTAYLQKYTAFELLKLQATCQT</sequence>
<dbReference type="AlphaFoldDB" id="A0A2V5IQI5"/>
<evidence type="ECO:0000313" key="3">
    <source>
        <dbReference type="EMBL" id="PYI22126.1"/>
    </source>
</evidence>
<dbReference type="GO" id="GO:0016787">
    <property type="term" value="F:hydrolase activity"/>
    <property type="evidence" value="ECO:0007669"/>
    <property type="project" value="UniProtKB-KW"/>
</dbReference>
<gene>
    <name evidence="3" type="ORF">BO99DRAFT_471555</name>
</gene>
<dbReference type="Gene3D" id="3.90.70.130">
    <property type="match status" value="1"/>
</dbReference>
<protein>
    <submittedName>
        <fullName evidence="3">DUF1671 domain protein</fullName>
    </submittedName>
</protein>
<organism evidence="3 4">
    <name type="scientific">Aspergillus violaceofuscus (strain CBS 115571)</name>
    <dbReference type="NCBI Taxonomy" id="1450538"/>
    <lineage>
        <taxon>Eukaryota</taxon>
        <taxon>Fungi</taxon>
        <taxon>Dikarya</taxon>
        <taxon>Ascomycota</taxon>
        <taxon>Pezizomycotina</taxon>
        <taxon>Eurotiomycetes</taxon>
        <taxon>Eurotiomycetidae</taxon>
        <taxon>Eurotiales</taxon>
        <taxon>Aspergillaceae</taxon>
        <taxon>Aspergillus</taxon>
    </lineage>
</organism>
<keyword evidence="4" id="KW-1185">Reference proteome</keyword>
<dbReference type="InterPro" id="IPR012462">
    <property type="entry name" value="UFSP1/2_DUB_cat"/>
</dbReference>
<proteinExistence type="predicted"/>
<dbReference type="OMA" id="PFCPFSD"/>
<reference evidence="3 4" key="1">
    <citation type="submission" date="2018-02" db="EMBL/GenBank/DDBJ databases">
        <title>The genomes of Aspergillus section Nigri reveals drivers in fungal speciation.</title>
        <authorList>
            <consortium name="DOE Joint Genome Institute"/>
            <person name="Vesth T.C."/>
            <person name="Nybo J."/>
            <person name="Theobald S."/>
            <person name="Brandl J."/>
            <person name="Frisvad J.C."/>
            <person name="Nielsen K.F."/>
            <person name="Lyhne E.K."/>
            <person name="Kogle M.E."/>
            <person name="Kuo A."/>
            <person name="Riley R."/>
            <person name="Clum A."/>
            <person name="Nolan M."/>
            <person name="Lipzen A."/>
            <person name="Salamov A."/>
            <person name="Henrissat B."/>
            <person name="Wiebenga A."/>
            <person name="De vries R.P."/>
            <person name="Grigoriev I.V."/>
            <person name="Mortensen U.H."/>
            <person name="Andersen M.R."/>
            <person name="Baker S.E."/>
        </authorList>
    </citation>
    <scope>NUCLEOTIDE SEQUENCE [LARGE SCALE GENOMIC DNA]</scope>
    <source>
        <strain evidence="3 4">CBS 115571</strain>
    </source>
</reference>
<dbReference type="Pfam" id="PF07910">
    <property type="entry name" value="Peptidase_C78"/>
    <property type="match status" value="1"/>
</dbReference>
<name>A0A2V5IQI5_ASPV1</name>
<dbReference type="EMBL" id="KZ825112">
    <property type="protein sequence ID" value="PYI22126.1"/>
    <property type="molecule type" value="Genomic_DNA"/>
</dbReference>
<evidence type="ECO:0000259" key="2">
    <source>
        <dbReference type="Pfam" id="PF07910"/>
    </source>
</evidence>
<dbReference type="STRING" id="1450538.A0A2V5IQI5"/>
<keyword evidence="1" id="KW-0378">Hydrolase</keyword>
<feature type="domain" description="UFSP1/2/DUB catalytic" evidence="2">
    <location>
        <begin position="229"/>
        <end position="448"/>
    </location>
</feature>
<evidence type="ECO:0000256" key="1">
    <source>
        <dbReference type="ARBA" id="ARBA00022801"/>
    </source>
</evidence>